<dbReference type="Gene3D" id="2.130.10.10">
    <property type="entry name" value="YVTN repeat-like/Quinoprotein amine dehydrogenase"/>
    <property type="match status" value="1"/>
</dbReference>
<gene>
    <name evidence="3" type="ORF">ACFQ5X_17200</name>
</gene>
<dbReference type="EC" id="3.1.1.-" evidence="3"/>
<dbReference type="InterPro" id="IPR019405">
    <property type="entry name" value="Lactonase_7-beta_prop"/>
</dbReference>
<dbReference type="PANTHER" id="PTHR30344">
    <property type="entry name" value="6-PHOSPHOGLUCONOLACTONASE-RELATED"/>
    <property type="match status" value="1"/>
</dbReference>
<protein>
    <submittedName>
        <fullName evidence="3">Lactonase family protein</fullName>
        <ecNumber evidence="3">3.1.1.-</ecNumber>
    </submittedName>
</protein>
<feature type="compositionally biased region" description="Low complexity" evidence="2">
    <location>
        <begin position="43"/>
        <end position="52"/>
    </location>
</feature>
<dbReference type="InterPro" id="IPR015943">
    <property type="entry name" value="WD40/YVTN_repeat-like_dom_sf"/>
</dbReference>
<sequence length="414" mass="41822">MSSGAEPARGADGGWSRRRFVGALTGAVAATALPAPAAPPAEPADAAGVGSPPTGGPPSPAGSPSSGRSPAPTARRLFLGTYTSVDGGGKGIGLATYDSATGAITSTGTVTGVADPSYLAVHPDGHTLYAVDERPEGGVTAVRLAGDKVLGTRSTGGAGPCHLSVHPSGRWLLSANYGSGSVAVHPIDASGALGERTALVKHTRPAPGPGQQGPHAHQFLTGPDAGHVLAVDLGTDTVYTYRLDTSEGTLAEVSQAHTRPGAGPRHLTFHPGGRFAYLANEVDNTVVVCGYDRTSGRLTLGNAQSTGTGTGTNYPAQFLVTSDGAYAFLANRGANSLTRYAVEADGARLRLLDTVPVHGDFPRQIAFSPDERLLFAANQRSGTVSVFHVDGASGGLRLAGEPFASPVAVCALPL</sequence>
<reference evidence="4" key="1">
    <citation type="journal article" date="2019" name="Int. J. Syst. Evol. Microbiol.">
        <title>The Global Catalogue of Microorganisms (GCM) 10K type strain sequencing project: providing services to taxonomists for standard genome sequencing and annotation.</title>
        <authorList>
            <consortium name="The Broad Institute Genomics Platform"/>
            <consortium name="The Broad Institute Genome Sequencing Center for Infectious Disease"/>
            <person name="Wu L."/>
            <person name="Ma J."/>
        </authorList>
    </citation>
    <scope>NUCLEOTIDE SEQUENCE [LARGE SCALE GENOMIC DNA]</scope>
    <source>
        <strain evidence="4">CGMCC 4.7020</strain>
    </source>
</reference>
<accession>A0ABW3XED1</accession>
<dbReference type="InterPro" id="IPR011048">
    <property type="entry name" value="Haem_d1_sf"/>
</dbReference>
<comment type="caution">
    <text evidence="3">The sequence shown here is derived from an EMBL/GenBank/DDBJ whole genome shotgun (WGS) entry which is preliminary data.</text>
</comment>
<dbReference type="InterPro" id="IPR006311">
    <property type="entry name" value="TAT_signal"/>
</dbReference>
<proteinExistence type="inferred from homology"/>
<evidence type="ECO:0000313" key="3">
    <source>
        <dbReference type="EMBL" id="MFD1307580.1"/>
    </source>
</evidence>
<evidence type="ECO:0000313" key="4">
    <source>
        <dbReference type="Proteomes" id="UP001597058"/>
    </source>
</evidence>
<dbReference type="SUPFAM" id="SSF51004">
    <property type="entry name" value="C-terminal (heme d1) domain of cytochrome cd1-nitrite reductase"/>
    <property type="match status" value="1"/>
</dbReference>
<evidence type="ECO:0000256" key="2">
    <source>
        <dbReference type="SAM" id="MobiDB-lite"/>
    </source>
</evidence>
<dbReference type="GO" id="GO:0016787">
    <property type="term" value="F:hydrolase activity"/>
    <property type="evidence" value="ECO:0007669"/>
    <property type="project" value="UniProtKB-KW"/>
</dbReference>
<organism evidence="3 4">
    <name type="scientific">Streptomyces kaempferi</name>
    <dbReference type="NCBI Taxonomy" id="333725"/>
    <lineage>
        <taxon>Bacteria</taxon>
        <taxon>Bacillati</taxon>
        <taxon>Actinomycetota</taxon>
        <taxon>Actinomycetes</taxon>
        <taxon>Kitasatosporales</taxon>
        <taxon>Streptomycetaceae</taxon>
        <taxon>Streptomyces</taxon>
    </lineage>
</organism>
<dbReference type="InterPro" id="IPR050282">
    <property type="entry name" value="Cycloisomerase_2"/>
</dbReference>
<keyword evidence="4" id="KW-1185">Reference proteome</keyword>
<comment type="similarity">
    <text evidence="1">Belongs to the cycloisomerase 2 family.</text>
</comment>
<dbReference type="RefSeq" id="WP_329292418.1">
    <property type="nucleotide sequence ID" value="NZ_JBHSKH010000136.1"/>
</dbReference>
<name>A0ABW3XED1_9ACTN</name>
<feature type="compositionally biased region" description="Low complexity" evidence="2">
    <location>
        <begin position="62"/>
        <end position="73"/>
    </location>
</feature>
<dbReference type="EMBL" id="JBHTMM010000019">
    <property type="protein sequence ID" value="MFD1307580.1"/>
    <property type="molecule type" value="Genomic_DNA"/>
</dbReference>
<dbReference type="Pfam" id="PF10282">
    <property type="entry name" value="Lactonase"/>
    <property type="match status" value="1"/>
</dbReference>
<dbReference type="PROSITE" id="PS51318">
    <property type="entry name" value="TAT"/>
    <property type="match status" value="1"/>
</dbReference>
<dbReference type="Proteomes" id="UP001597058">
    <property type="component" value="Unassembled WGS sequence"/>
</dbReference>
<dbReference type="PANTHER" id="PTHR30344:SF1">
    <property type="entry name" value="6-PHOSPHOGLUCONOLACTONASE"/>
    <property type="match status" value="1"/>
</dbReference>
<evidence type="ECO:0000256" key="1">
    <source>
        <dbReference type="ARBA" id="ARBA00005564"/>
    </source>
</evidence>
<keyword evidence="3" id="KW-0378">Hydrolase</keyword>
<feature type="region of interest" description="Disordered" evidence="2">
    <location>
        <begin position="35"/>
        <end position="73"/>
    </location>
</feature>